<accession>A0AAW2EED4</accession>
<keyword evidence="3" id="KW-1185">Reference proteome</keyword>
<sequence length="104" mass="11328">MTVRRKIKFSICVGRSKIGVSALRLLLILVYTIFPPRTKGPLECSTGSGLPSPSSRKYRRKTGARRAASRGRPTTHVIGKCVDLAMPFRTLFSGPAAAKARDVN</sequence>
<feature type="compositionally biased region" description="Polar residues" evidence="1">
    <location>
        <begin position="45"/>
        <end position="55"/>
    </location>
</feature>
<dbReference type="Proteomes" id="UP001430953">
    <property type="component" value="Unassembled WGS sequence"/>
</dbReference>
<evidence type="ECO:0000313" key="2">
    <source>
        <dbReference type="EMBL" id="KAL0101285.1"/>
    </source>
</evidence>
<comment type="caution">
    <text evidence="2">The sequence shown here is derived from an EMBL/GenBank/DDBJ whole genome shotgun (WGS) entry which is preliminary data.</text>
</comment>
<gene>
    <name evidence="2" type="ORF">PUN28_018824</name>
</gene>
<reference evidence="2 3" key="1">
    <citation type="submission" date="2023-03" db="EMBL/GenBank/DDBJ databases">
        <title>High recombination rates correlate with genetic variation in Cardiocondyla obscurior ants.</title>
        <authorList>
            <person name="Errbii M."/>
        </authorList>
    </citation>
    <scope>NUCLEOTIDE SEQUENCE [LARGE SCALE GENOMIC DNA]</scope>
    <source>
        <strain evidence="2">Alpha-2009</strain>
        <tissue evidence="2">Whole body</tissue>
    </source>
</reference>
<proteinExistence type="predicted"/>
<evidence type="ECO:0008006" key="4">
    <source>
        <dbReference type="Google" id="ProtNLM"/>
    </source>
</evidence>
<protein>
    <recommendedName>
        <fullName evidence="4">Secreted protein</fullName>
    </recommendedName>
</protein>
<organism evidence="2 3">
    <name type="scientific">Cardiocondyla obscurior</name>
    <dbReference type="NCBI Taxonomy" id="286306"/>
    <lineage>
        <taxon>Eukaryota</taxon>
        <taxon>Metazoa</taxon>
        <taxon>Ecdysozoa</taxon>
        <taxon>Arthropoda</taxon>
        <taxon>Hexapoda</taxon>
        <taxon>Insecta</taxon>
        <taxon>Pterygota</taxon>
        <taxon>Neoptera</taxon>
        <taxon>Endopterygota</taxon>
        <taxon>Hymenoptera</taxon>
        <taxon>Apocrita</taxon>
        <taxon>Aculeata</taxon>
        <taxon>Formicoidea</taxon>
        <taxon>Formicidae</taxon>
        <taxon>Myrmicinae</taxon>
        <taxon>Cardiocondyla</taxon>
    </lineage>
</organism>
<feature type="compositionally biased region" description="Basic residues" evidence="1">
    <location>
        <begin position="56"/>
        <end position="69"/>
    </location>
</feature>
<dbReference type="EMBL" id="JADYXP020000024">
    <property type="protein sequence ID" value="KAL0101285.1"/>
    <property type="molecule type" value="Genomic_DNA"/>
</dbReference>
<feature type="region of interest" description="Disordered" evidence="1">
    <location>
        <begin position="37"/>
        <end position="73"/>
    </location>
</feature>
<name>A0AAW2EED4_9HYME</name>
<dbReference type="AlphaFoldDB" id="A0AAW2EED4"/>
<evidence type="ECO:0000313" key="3">
    <source>
        <dbReference type="Proteomes" id="UP001430953"/>
    </source>
</evidence>
<evidence type="ECO:0000256" key="1">
    <source>
        <dbReference type="SAM" id="MobiDB-lite"/>
    </source>
</evidence>